<sequence length="170" mass="17614">MAFTRSSEPFQEPPEHRSRWLLATGIAALLVFFVPLLVIIAMGQNSTPAQATSTTQPRAAVFPQPRLMPPLPPPGAPWPPPPGAPVPPVCTLEYRVDPGGATSWTGLITLGGTLATSASVPAKGSRPDTRQVPVGVEAIALPAALARDHGLRAVLTTGSGSFDCLVGPQS</sequence>
<evidence type="ECO:0000313" key="2">
    <source>
        <dbReference type="EMBL" id="MFC1418497.1"/>
    </source>
</evidence>
<evidence type="ECO:0000256" key="1">
    <source>
        <dbReference type="SAM" id="Phobius"/>
    </source>
</evidence>
<reference evidence="2 3" key="1">
    <citation type="submission" date="2024-09" db="EMBL/GenBank/DDBJ databases">
        <authorList>
            <person name="Lee S.D."/>
        </authorList>
    </citation>
    <scope>NUCLEOTIDE SEQUENCE [LARGE SCALE GENOMIC DNA]</scope>
    <source>
        <strain evidence="2 3">N8-3</strain>
    </source>
</reference>
<dbReference type="EMBL" id="JBHFAB010000012">
    <property type="protein sequence ID" value="MFC1418497.1"/>
    <property type="molecule type" value="Genomic_DNA"/>
</dbReference>
<protein>
    <recommendedName>
        <fullName evidence="4">Ig-like domain-containing protein</fullName>
    </recommendedName>
</protein>
<comment type="caution">
    <text evidence="2">The sequence shown here is derived from an EMBL/GenBank/DDBJ whole genome shotgun (WGS) entry which is preliminary data.</text>
</comment>
<keyword evidence="1" id="KW-0472">Membrane</keyword>
<dbReference type="Proteomes" id="UP001592531">
    <property type="component" value="Unassembled WGS sequence"/>
</dbReference>
<keyword evidence="3" id="KW-1185">Reference proteome</keyword>
<evidence type="ECO:0008006" key="4">
    <source>
        <dbReference type="Google" id="ProtNLM"/>
    </source>
</evidence>
<evidence type="ECO:0000313" key="3">
    <source>
        <dbReference type="Proteomes" id="UP001592531"/>
    </source>
</evidence>
<organism evidence="2 3">
    <name type="scientific">Streptacidiphilus cavernicola</name>
    <dbReference type="NCBI Taxonomy" id="3342716"/>
    <lineage>
        <taxon>Bacteria</taxon>
        <taxon>Bacillati</taxon>
        <taxon>Actinomycetota</taxon>
        <taxon>Actinomycetes</taxon>
        <taxon>Kitasatosporales</taxon>
        <taxon>Streptomycetaceae</taxon>
        <taxon>Streptacidiphilus</taxon>
    </lineage>
</organism>
<keyword evidence="1" id="KW-0812">Transmembrane</keyword>
<feature type="transmembrane region" description="Helical" evidence="1">
    <location>
        <begin position="20"/>
        <end position="43"/>
    </location>
</feature>
<gene>
    <name evidence="2" type="ORF">ACEZDE_17920</name>
</gene>
<proteinExistence type="predicted"/>
<accession>A0ABV6VXK2</accession>
<dbReference type="RefSeq" id="WP_380537291.1">
    <property type="nucleotide sequence ID" value="NZ_JBHFAB010000012.1"/>
</dbReference>
<keyword evidence="1" id="KW-1133">Transmembrane helix</keyword>
<name>A0ABV6VXK2_9ACTN</name>